<keyword evidence="2" id="KW-1185">Reference proteome</keyword>
<dbReference type="PANTHER" id="PTHR42155">
    <property type="entry name" value="CATION CHANNEL SPERM-ASSOCIATED PROTEIN SUBUNIT ZETA"/>
    <property type="match status" value="1"/>
</dbReference>
<feature type="region of interest" description="Disordered" evidence="1">
    <location>
        <begin position="99"/>
        <end position="127"/>
    </location>
</feature>
<dbReference type="RefSeq" id="XP_026637359.1">
    <property type="nucleotide sequence ID" value="XM_026781558.1"/>
</dbReference>
<sequence length="244" mass="27803">MEENLSKAVPKHVHHHRRSSLHGDVRDLWTTATMSTGNVSVADVCEDFDEEGRTIGKSRRYSQTISILENLHLKPEEIQQQARLELELRRGRSLERDLAVEEEHDESATSLVKCSSESSASQSKQMPHQAYWTEQQNRLPLPLMELMENEVLDILSKALNSEHPHPSFHNTSWWLWQGLGLQDWSFRMCMSCQIPLALTNIPRDPPKLKVERLGTGRLNGSLHLSSGMTDSLCGVLLYSKGREL</sequence>
<gene>
    <name evidence="3" type="primary">Catsperz</name>
</gene>
<name>A0ABM1U5U7_MICOH</name>
<evidence type="ECO:0000313" key="2">
    <source>
        <dbReference type="Proteomes" id="UP000694915"/>
    </source>
</evidence>
<reference evidence="3" key="1">
    <citation type="submission" date="2025-08" db="UniProtKB">
        <authorList>
            <consortium name="RefSeq"/>
        </authorList>
    </citation>
    <scope>IDENTIFICATION</scope>
</reference>
<dbReference type="GeneID" id="101982777"/>
<feature type="compositionally biased region" description="Basic residues" evidence="1">
    <location>
        <begin position="9"/>
        <end position="20"/>
    </location>
</feature>
<protein>
    <submittedName>
        <fullName evidence="3">Cation channel sperm-associated protein subunit zeta isoform X1</fullName>
    </submittedName>
</protein>
<dbReference type="Proteomes" id="UP000694915">
    <property type="component" value="Chromosome 8"/>
</dbReference>
<evidence type="ECO:0000256" key="1">
    <source>
        <dbReference type="SAM" id="MobiDB-lite"/>
    </source>
</evidence>
<dbReference type="InterPro" id="IPR039019">
    <property type="entry name" value="CATSPERZ"/>
</dbReference>
<organism evidence="2 3">
    <name type="scientific">Microtus ochrogaster</name>
    <name type="common">Prairie vole</name>
    <dbReference type="NCBI Taxonomy" id="79684"/>
    <lineage>
        <taxon>Eukaryota</taxon>
        <taxon>Metazoa</taxon>
        <taxon>Chordata</taxon>
        <taxon>Craniata</taxon>
        <taxon>Vertebrata</taxon>
        <taxon>Euteleostomi</taxon>
        <taxon>Mammalia</taxon>
        <taxon>Eutheria</taxon>
        <taxon>Euarchontoglires</taxon>
        <taxon>Glires</taxon>
        <taxon>Rodentia</taxon>
        <taxon>Myomorpha</taxon>
        <taxon>Muroidea</taxon>
        <taxon>Cricetidae</taxon>
        <taxon>Arvicolinae</taxon>
        <taxon>Microtus</taxon>
    </lineage>
</organism>
<proteinExistence type="predicted"/>
<feature type="region of interest" description="Disordered" evidence="1">
    <location>
        <begin position="1"/>
        <end position="20"/>
    </location>
</feature>
<accession>A0ABM1U5U7</accession>
<dbReference type="PANTHER" id="PTHR42155:SF1">
    <property type="entry name" value="CATION CHANNEL SPERM-ASSOCIATED AUXILIARY SUBUNIT ZETA"/>
    <property type="match status" value="1"/>
</dbReference>
<evidence type="ECO:0000313" key="3">
    <source>
        <dbReference type="RefSeq" id="XP_026637359.1"/>
    </source>
</evidence>